<feature type="domain" description="PAC" evidence="13">
    <location>
        <begin position="444"/>
        <end position="494"/>
    </location>
</feature>
<dbReference type="RefSeq" id="WP_068515100.1">
    <property type="nucleotide sequence ID" value="NZ_AP014945.1"/>
</dbReference>
<evidence type="ECO:0000259" key="13">
    <source>
        <dbReference type="PROSITE" id="PS50113"/>
    </source>
</evidence>
<dbReference type="SUPFAM" id="SSF55785">
    <property type="entry name" value="PYP-like sensor domain (PAS domain)"/>
    <property type="match status" value="3"/>
</dbReference>
<dbReference type="Pfam" id="PF00072">
    <property type="entry name" value="Response_reg"/>
    <property type="match status" value="1"/>
</dbReference>
<dbReference type="NCBIfam" id="TIGR00229">
    <property type="entry name" value="sensory_box"/>
    <property type="match status" value="2"/>
</dbReference>
<dbReference type="PROSITE" id="PS50113">
    <property type="entry name" value="PAC"/>
    <property type="match status" value="1"/>
</dbReference>
<evidence type="ECO:0000256" key="5">
    <source>
        <dbReference type="ARBA" id="ARBA00022741"/>
    </source>
</evidence>
<keyword evidence="3 9" id="KW-0597">Phosphoprotein</keyword>
<dbReference type="PANTHER" id="PTHR43065">
    <property type="entry name" value="SENSOR HISTIDINE KINASE"/>
    <property type="match status" value="1"/>
</dbReference>
<keyword evidence="15" id="KW-1185">Reference proteome</keyword>
<dbReference type="SUPFAM" id="SSF47384">
    <property type="entry name" value="Homodimeric domain of signal transducing histidine kinase"/>
    <property type="match status" value="1"/>
</dbReference>
<dbReference type="SUPFAM" id="SSF55874">
    <property type="entry name" value="ATPase domain of HSP90 chaperone/DNA topoisomerase II/histidine kinase"/>
    <property type="match status" value="1"/>
</dbReference>
<evidence type="ECO:0000256" key="1">
    <source>
        <dbReference type="ARBA" id="ARBA00000085"/>
    </source>
</evidence>
<dbReference type="AlphaFoldDB" id="A0A0U5B6I3"/>
<keyword evidence="5" id="KW-0547">Nucleotide-binding</keyword>
<keyword evidence="7" id="KW-0067">ATP-binding</keyword>
<dbReference type="SMART" id="SM00388">
    <property type="entry name" value="HisKA"/>
    <property type="match status" value="1"/>
</dbReference>
<dbReference type="GO" id="GO:0005524">
    <property type="term" value="F:ATP binding"/>
    <property type="evidence" value="ECO:0007669"/>
    <property type="project" value="UniProtKB-KW"/>
</dbReference>
<dbReference type="STRING" id="1653476.THC_1328"/>
<proteinExistence type="predicted"/>
<feature type="domain" description="PAS" evidence="12">
    <location>
        <begin position="365"/>
        <end position="437"/>
    </location>
</feature>
<dbReference type="InterPro" id="IPR035965">
    <property type="entry name" value="PAS-like_dom_sf"/>
</dbReference>
<evidence type="ECO:0000259" key="12">
    <source>
        <dbReference type="PROSITE" id="PS50112"/>
    </source>
</evidence>
<dbReference type="Gene3D" id="1.10.287.130">
    <property type="match status" value="1"/>
</dbReference>
<dbReference type="OrthoDB" id="9784397at2"/>
<dbReference type="SUPFAM" id="SSF52172">
    <property type="entry name" value="CheY-like"/>
    <property type="match status" value="1"/>
</dbReference>
<feature type="modified residue" description="4-aspartylphosphate" evidence="9">
    <location>
        <position position="783"/>
    </location>
</feature>
<dbReference type="SMART" id="SM00387">
    <property type="entry name" value="HATPase_c"/>
    <property type="match status" value="1"/>
</dbReference>
<dbReference type="InterPro" id="IPR011006">
    <property type="entry name" value="CheY-like_superfamily"/>
</dbReference>
<evidence type="ECO:0000256" key="9">
    <source>
        <dbReference type="PROSITE-ProRule" id="PRU00169"/>
    </source>
</evidence>
<evidence type="ECO:0000313" key="15">
    <source>
        <dbReference type="Proteomes" id="UP000068196"/>
    </source>
</evidence>
<gene>
    <name evidence="14" type="ORF">THC_1328</name>
</gene>
<dbReference type="CDD" id="cd00130">
    <property type="entry name" value="PAS"/>
    <property type="match status" value="3"/>
</dbReference>
<dbReference type="InterPro" id="IPR005467">
    <property type="entry name" value="His_kinase_dom"/>
</dbReference>
<protein>
    <recommendedName>
        <fullName evidence="2">histidine kinase</fullName>
        <ecNumber evidence="2">2.7.13.3</ecNumber>
    </recommendedName>
</protein>
<keyword evidence="6 14" id="KW-0418">Kinase</keyword>
<dbReference type="InterPro" id="IPR036097">
    <property type="entry name" value="HisK_dim/P_sf"/>
</dbReference>
<dbReference type="Pfam" id="PF13426">
    <property type="entry name" value="PAS_9"/>
    <property type="match status" value="3"/>
</dbReference>
<dbReference type="InterPro" id="IPR000014">
    <property type="entry name" value="PAS"/>
</dbReference>
<feature type="domain" description="Response regulatory" evidence="11">
    <location>
        <begin position="729"/>
        <end position="849"/>
    </location>
</feature>
<evidence type="ECO:0000256" key="4">
    <source>
        <dbReference type="ARBA" id="ARBA00022679"/>
    </source>
</evidence>
<dbReference type="Pfam" id="PF02518">
    <property type="entry name" value="HATPase_c"/>
    <property type="match status" value="1"/>
</dbReference>
<dbReference type="InterPro" id="IPR003661">
    <property type="entry name" value="HisK_dim/P_dom"/>
</dbReference>
<dbReference type="PROSITE" id="PS50109">
    <property type="entry name" value="HIS_KIN"/>
    <property type="match status" value="1"/>
</dbReference>
<feature type="domain" description="Histidine kinase" evidence="10">
    <location>
        <begin position="507"/>
        <end position="711"/>
    </location>
</feature>
<dbReference type="Gene3D" id="3.40.50.2300">
    <property type="match status" value="1"/>
</dbReference>
<dbReference type="EMBL" id="AP014945">
    <property type="protein sequence ID" value="BAU23696.1"/>
    <property type="molecule type" value="Genomic_DNA"/>
</dbReference>
<dbReference type="GO" id="GO:0000155">
    <property type="term" value="F:phosphorelay sensor kinase activity"/>
    <property type="evidence" value="ECO:0007669"/>
    <property type="project" value="InterPro"/>
</dbReference>
<dbReference type="PRINTS" id="PR00344">
    <property type="entry name" value="BCTRLSENSOR"/>
</dbReference>
<dbReference type="SMART" id="SM00448">
    <property type="entry name" value="REC"/>
    <property type="match status" value="1"/>
</dbReference>
<reference evidence="15" key="2">
    <citation type="journal article" date="2016" name="Int. J. Syst. Evol. Microbiol.">
        <title>Caldimicrobium thiodismutans sp. nov., a sulfur-disproportionating bacterium isolated from a hot spring.</title>
        <authorList>
            <person name="Kojima H."/>
            <person name="Umezawa K."/>
            <person name="Fukui M."/>
        </authorList>
    </citation>
    <scope>NUCLEOTIDE SEQUENCE [LARGE SCALE GENOMIC DNA]</scope>
    <source>
        <strain evidence="15">TF1</strain>
    </source>
</reference>
<keyword evidence="8" id="KW-0902">Two-component regulatory system</keyword>
<dbReference type="SMART" id="SM00091">
    <property type="entry name" value="PAS"/>
    <property type="match status" value="4"/>
</dbReference>
<name>A0A0U5B6I3_9BACT</name>
<keyword evidence="4" id="KW-0808">Transferase</keyword>
<evidence type="ECO:0000259" key="11">
    <source>
        <dbReference type="PROSITE" id="PS50110"/>
    </source>
</evidence>
<dbReference type="Gene3D" id="3.30.450.20">
    <property type="entry name" value="PAS domain"/>
    <property type="match status" value="2"/>
</dbReference>
<sequence>MKLNLNVERVLEESRFPAFFLSIDNKILKVNEPFLRLLNKKREDLEGKYCYEVVHGLKELPNFCPLKEGEPCLLSGCETNTAFCPTCKICPEDKKTKSKGIFFKDFYEPRLKKYLRVTLFPLYEEDIPIGYLHFIEDETQKAELRRLLEAVVDTYPGLFFVNDEKFNILYMNENLKRLCNTEHPKCYELIFGNDKPCSKCPLLIEGKVEEEKEVYSPLLDKYFIRHFKIFKINSEKIYKITFYADITEQIRLFEESGIALVVSTPEGEILRVNRRARELFGVSDPALLKNYRDQDFWLNPEDRKAFIEKLIKEKKINHLEFKYKRLSGESYTALISSRLYEENGKKLIYSAFEDITEYLRLKEEAFNFIQRVLEFLPIGVSVIDTEDKVIFVNSRLSEITGYSIDELKGVNLHQLLVADPNLRKRAKEVFQKISMGEKSKLAKRRIEFQARRKTGELFPAEVYFDEFIFEGKRLFIGIIQDVTERKLIEEKLFREEKEIVLEKIAGGLAHDLNNLLMIIKGYLELLGERLKKYGEKELNYLSKVEEAFDRMKNLVSELFIISRGELKREEFINLGEFLKKWAPFYLKGSSVALTLDIEENLFVNLQENHLLSIIQNLILNAREAMENSGELRIKAQKVDNFIKVEVSDTGPGIPEEVKNKIFEPGFTTKAHGTGLGLYVVKRIMDMYNGKIEIFSHPGEGTSVTLFFPSVKSLKGVEVEPSKKAKGTLKVLVMDDEAEIREVLKEFLSEQGIQIETAEEGETAFEMILSAEREGNPYTHLILDLTVPKGKGGIYLLRRLQEIGFDLRKVKSIIITGFTEEELKKEAEGLNLDAILYKPFSLSKVLEVLK</sequence>
<dbReference type="PROSITE" id="PS50112">
    <property type="entry name" value="PAS"/>
    <property type="match status" value="1"/>
</dbReference>
<evidence type="ECO:0000256" key="8">
    <source>
        <dbReference type="ARBA" id="ARBA00023012"/>
    </source>
</evidence>
<comment type="catalytic activity">
    <reaction evidence="1">
        <text>ATP + protein L-histidine = ADP + protein N-phospho-L-histidine.</text>
        <dbReference type="EC" id="2.7.13.3"/>
    </reaction>
</comment>
<accession>A0A0U5B6I3</accession>
<dbReference type="CDD" id="cd00156">
    <property type="entry name" value="REC"/>
    <property type="match status" value="1"/>
</dbReference>
<dbReference type="Proteomes" id="UP000068196">
    <property type="component" value="Chromosome"/>
</dbReference>
<dbReference type="InterPro" id="IPR000700">
    <property type="entry name" value="PAS-assoc_C"/>
</dbReference>
<organism evidence="14 15">
    <name type="scientific">Caldimicrobium thiodismutans</name>
    <dbReference type="NCBI Taxonomy" id="1653476"/>
    <lineage>
        <taxon>Bacteria</taxon>
        <taxon>Pseudomonadati</taxon>
        <taxon>Thermodesulfobacteriota</taxon>
        <taxon>Thermodesulfobacteria</taxon>
        <taxon>Thermodesulfobacteriales</taxon>
        <taxon>Thermodesulfobacteriaceae</taxon>
        <taxon>Caldimicrobium</taxon>
    </lineage>
</organism>
<evidence type="ECO:0000259" key="10">
    <source>
        <dbReference type="PROSITE" id="PS50109"/>
    </source>
</evidence>
<evidence type="ECO:0000313" key="14">
    <source>
        <dbReference type="EMBL" id="BAU23696.1"/>
    </source>
</evidence>
<dbReference type="InterPro" id="IPR004358">
    <property type="entry name" value="Sig_transdc_His_kin-like_C"/>
</dbReference>
<dbReference type="PROSITE" id="PS50110">
    <property type="entry name" value="RESPONSE_REGULATORY"/>
    <property type="match status" value="1"/>
</dbReference>
<dbReference type="PANTHER" id="PTHR43065:SF10">
    <property type="entry name" value="PEROXIDE STRESS-ACTIVATED HISTIDINE KINASE MAK3"/>
    <property type="match status" value="1"/>
</dbReference>
<evidence type="ECO:0000256" key="6">
    <source>
        <dbReference type="ARBA" id="ARBA00022777"/>
    </source>
</evidence>
<dbReference type="SMART" id="SM00086">
    <property type="entry name" value="PAC"/>
    <property type="match status" value="2"/>
</dbReference>
<dbReference type="CDD" id="cd00082">
    <property type="entry name" value="HisKA"/>
    <property type="match status" value="1"/>
</dbReference>
<dbReference type="EC" id="2.7.13.3" evidence="2"/>
<evidence type="ECO:0000256" key="3">
    <source>
        <dbReference type="ARBA" id="ARBA00022553"/>
    </source>
</evidence>
<dbReference type="InterPro" id="IPR001789">
    <property type="entry name" value="Sig_transdc_resp-reg_receiver"/>
</dbReference>
<dbReference type="Gene3D" id="3.30.565.10">
    <property type="entry name" value="Histidine kinase-like ATPase, C-terminal domain"/>
    <property type="match status" value="1"/>
</dbReference>
<evidence type="ECO:0000256" key="7">
    <source>
        <dbReference type="ARBA" id="ARBA00022840"/>
    </source>
</evidence>
<dbReference type="InterPro" id="IPR001610">
    <property type="entry name" value="PAC"/>
</dbReference>
<dbReference type="KEGG" id="cthi:THC_1328"/>
<evidence type="ECO:0000256" key="2">
    <source>
        <dbReference type="ARBA" id="ARBA00012438"/>
    </source>
</evidence>
<dbReference type="InterPro" id="IPR003594">
    <property type="entry name" value="HATPase_dom"/>
</dbReference>
<reference evidence="14 15" key="1">
    <citation type="journal article" date="2016" name="Int. J. Syst. Evol. Microbiol.">
        <title>Caldimicrobium thiodismutans sp. nov., a sulfur-disproportionating bacterium isolated from a hot spring, and emended description of the genus Caldimicrobium.</title>
        <authorList>
            <person name="Kojima H."/>
            <person name="Umezawa K."/>
            <person name="Fukui M."/>
        </authorList>
    </citation>
    <scope>NUCLEOTIDE SEQUENCE [LARGE SCALE GENOMIC DNA]</scope>
    <source>
        <strain evidence="14 15">TF1</strain>
    </source>
</reference>
<dbReference type="CDD" id="cd00075">
    <property type="entry name" value="HATPase"/>
    <property type="match status" value="1"/>
</dbReference>
<dbReference type="Pfam" id="PF00512">
    <property type="entry name" value="HisKA"/>
    <property type="match status" value="1"/>
</dbReference>
<dbReference type="InterPro" id="IPR036890">
    <property type="entry name" value="HATPase_C_sf"/>
</dbReference>